<dbReference type="GO" id="GO:0003677">
    <property type="term" value="F:DNA binding"/>
    <property type="evidence" value="ECO:0007669"/>
    <property type="project" value="UniProtKB-KW"/>
</dbReference>
<name>A0A6A8G768_9EURY</name>
<feature type="domain" description="Bacterioopsin transcriptional activator GAF and HTH associated" evidence="4">
    <location>
        <begin position="11"/>
        <end position="146"/>
    </location>
</feature>
<evidence type="ECO:0000259" key="3">
    <source>
        <dbReference type="Pfam" id="PF04967"/>
    </source>
</evidence>
<dbReference type="AlphaFoldDB" id="A0A6A8G768"/>
<feature type="domain" description="HTH bat-type" evidence="3">
    <location>
        <begin position="163"/>
        <end position="214"/>
    </location>
</feature>
<accession>A0A6A8G768</accession>
<dbReference type="PANTHER" id="PTHR34236:SF1">
    <property type="entry name" value="DIMETHYL SULFOXIDE REDUCTASE TRANSCRIPTIONAL ACTIVATOR"/>
    <property type="match status" value="1"/>
</dbReference>
<dbReference type="InterPro" id="IPR007050">
    <property type="entry name" value="HTH_bacterioopsin"/>
</dbReference>
<gene>
    <name evidence="5" type="ORF">GJR99_10400</name>
</gene>
<dbReference type="Pfam" id="PF04967">
    <property type="entry name" value="HTH_10"/>
    <property type="match status" value="1"/>
</dbReference>
<evidence type="ECO:0000313" key="6">
    <source>
        <dbReference type="Proteomes" id="UP000443423"/>
    </source>
</evidence>
<keyword evidence="5" id="KW-0238">DNA-binding</keyword>
<dbReference type="InterPro" id="IPR013324">
    <property type="entry name" value="RNA_pol_sigma_r3/r4-like"/>
</dbReference>
<dbReference type="SUPFAM" id="SSF88659">
    <property type="entry name" value="Sigma3 and sigma4 domains of RNA polymerase sigma factors"/>
    <property type="match status" value="1"/>
</dbReference>
<sequence>MGDAPPVTGYEVELGCPLDGSYLGAALEDSDLEIVFVPGVQTSETPVPYFTAQGPDVDVVDDLLESHAGVEEYELVADGREERLYRCRWVIEEDGIISTIRTHDGIVRQMEGSSDGWVLSVFFPTNEHAAQFHDACLEQQIAIDIRRVERSRLDRRQLPNYGLSEKQLTALELAFVRGYFETPKESSLTNIAAEIDISEQALSQRLRRALNHLVESAIDGGEYESTKE</sequence>
<reference evidence="5 6" key="1">
    <citation type="submission" date="2019-11" db="EMBL/GenBank/DDBJ databases">
        <title>Whole genome sequence of Haloferax sp. MBLA0078.</title>
        <authorList>
            <person name="Seo M.-J."/>
            <person name="Cho E.-S."/>
        </authorList>
    </citation>
    <scope>NUCLEOTIDE SEQUENCE [LARGE SCALE GENOMIC DNA]</scope>
    <source>
        <strain evidence="5 6">MBLA0078</strain>
    </source>
</reference>
<proteinExistence type="predicted"/>
<evidence type="ECO:0000313" key="5">
    <source>
        <dbReference type="EMBL" id="MRW96979.1"/>
    </source>
</evidence>
<organism evidence="5 6">
    <name type="scientific">Haloferax marinum</name>
    <dbReference type="NCBI Taxonomy" id="2666143"/>
    <lineage>
        <taxon>Archaea</taxon>
        <taxon>Methanobacteriati</taxon>
        <taxon>Methanobacteriota</taxon>
        <taxon>Stenosarchaea group</taxon>
        <taxon>Halobacteria</taxon>
        <taxon>Halobacteriales</taxon>
        <taxon>Haloferacaceae</taxon>
        <taxon>Haloferax</taxon>
    </lineage>
</organism>
<dbReference type="InterPro" id="IPR036388">
    <property type="entry name" value="WH-like_DNA-bd_sf"/>
</dbReference>
<dbReference type="Proteomes" id="UP000443423">
    <property type="component" value="Unassembled WGS sequence"/>
</dbReference>
<keyword evidence="1" id="KW-0805">Transcription regulation</keyword>
<keyword evidence="6" id="KW-1185">Reference proteome</keyword>
<dbReference type="Gene3D" id="1.10.10.10">
    <property type="entry name" value="Winged helix-like DNA-binding domain superfamily/Winged helix DNA-binding domain"/>
    <property type="match status" value="1"/>
</dbReference>
<dbReference type="EMBL" id="WKJQ01000001">
    <property type="protein sequence ID" value="MRW96979.1"/>
    <property type="molecule type" value="Genomic_DNA"/>
</dbReference>
<protein>
    <submittedName>
        <fullName evidence="5">DNA-binding protein</fullName>
    </submittedName>
</protein>
<evidence type="ECO:0000256" key="1">
    <source>
        <dbReference type="ARBA" id="ARBA00023015"/>
    </source>
</evidence>
<keyword evidence="2" id="KW-0804">Transcription</keyword>
<evidence type="ECO:0000256" key="2">
    <source>
        <dbReference type="ARBA" id="ARBA00023163"/>
    </source>
</evidence>
<evidence type="ECO:0000259" key="4">
    <source>
        <dbReference type="Pfam" id="PF15915"/>
    </source>
</evidence>
<dbReference type="InterPro" id="IPR031803">
    <property type="entry name" value="BAT_GAF/HTH-assoc"/>
</dbReference>
<dbReference type="Pfam" id="PF15915">
    <property type="entry name" value="BAT"/>
    <property type="match status" value="1"/>
</dbReference>
<dbReference type="PANTHER" id="PTHR34236">
    <property type="entry name" value="DIMETHYL SULFOXIDE REDUCTASE TRANSCRIPTIONAL ACTIVATOR"/>
    <property type="match status" value="1"/>
</dbReference>
<comment type="caution">
    <text evidence="5">The sequence shown here is derived from an EMBL/GenBank/DDBJ whole genome shotgun (WGS) entry which is preliminary data.</text>
</comment>
<dbReference type="OrthoDB" id="202021at2157"/>